<dbReference type="SUPFAM" id="SSF53756">
    <property type="entry name" value="UDP-Glycosyltransferase/glycogen phosphorylase"/>
    <property type="match status" value="1"/>
</dbReference>
<feature type="domain" description="Glycosyltransferase subfamily 4-like N-terminal" evidence="3">
    <location>
        <begin position="22"/>
        <end position="187"/>
    </location>
</feature>
<dbReference type="AlphaFoldDB" id="A0A1F5ZJT8"/>
<evidence type="ECO:0000256" key="1">
    <source>
        <dbReference type="ARBA" id="ARBA00022679"/>
    </source>
</evidence>
<accession>A0A1F5ZJT8</accession>
<proteinExistence type="predicted"/>
<dbReference type="Pfam" id="PF13439">
    <property type="entry name" value="Glyco_transf_4"/>
    <property type="match status" value="1"/>
</dbReference>
<evidence type="ECO:0000259" key="3">
    <source>
        <dbReference type="Pfam" id="PF13439"/>
    </source>
</evidence>
<dbReference type="GO" id="GO:0009103">
    <property type="term" value="P:lipopolysaccharide biosynthetic process"/>
    <property type="evidence" value="ECO:0007669"/>
    <property type="project" value="TreeGrafter"/>
</dbReference>
<sequence>MNIGMISYWSSPLARVGVWEAGGMNVYISGLSQGLIDLGHKVDIYTKSPNCKEIKITNVVKNLRVIHIPIYGNLYAGVPTFTHKIEELIQKENISYDVFHSHYFYSGLIVENLKKDHIPWVHNSHSYGILKAKTIGIIDKKRIKYEKEIFQRADALIVSTYAEREVVLEEYPKASEKIYLISPGIDHNIFKPLDKYKSRQKLNLSRNKIYILFVGRIDPVKGIPSLITAVQKLLQSEPNLKSNLEVLLIGGDISSKKFWKQKEVKMIKDLIQKVNLSGNIRFLGSRSNTVLPYYYSACDIVVLPSVYESFGLVVLEAMACRACVVASKAGGPEYLIQDGKNGLLFDRENTAQLNRILKDLIHNPGKREKIGKNAVTRSFDFCWSTQAEKVVSLYGKMMKRTSY</sequence>
<dbReference type="Pfam" id="PF00534">
    <property type="entry name" value="Glycos_transf_1"/>
    <property type="match status" value="1"/>
</dbReference>
<dbReference type="EMBL" id="MFJL01000041">
    <property type="protein sequence ID" value="OGG12759.1"/>
    <property type="molecule type" value="Genomic_DNA"/>
</dbReference>
<comment type="caution">
    <text evidence="4">The sequence shown here is derived from an EMBL/GenBank/DDBJ whole genome shotgun (WGS) entry which is preliminary data.</text>
</comment>
<dbReference type="InterPro" id="IPR028098">
    <property type="entry name" value="Glyco_trans_4-like_N"/>
</dbReference>
<name>A0A1F5ZJT8_9BACT</name>
<gene>
    <name evidence="4" type="ORF">A3D77_06910</name>
</gene>
<evidence type="ECO:0008006" key="6">
    <source>
        <dbReference type="Google" id="ProtNLM"/>
    </source>
</evidence>
<protein>
    <recommendedName>
        <fullName evidence="6">Glycosyl transferase family 1</fullName>
    </recommendedName>
</protein>
<keyword evidence="1" id="KW-0808">Transferase</keyword>
<dbReference type="PANTHER" id="PTHR46401:SF2">
    <property type="entry name" value="GLYCOSYLTRANSFERASE WBBK-RELATED"/>
    <property type="match status" value="1"/>
</dbReference>
<feature type="domain" description="Glycosyl transferase family 1" evidence="2">
    <location>
        <begin position="196"/>
        <end position="374"/>
    </location>
</feature>
<organism evidence="4 5">
    <name type="scientific">Candidatus Gottesmanbacteria bacterium RIFCSPHIGHO2_02_FULL_39_11</name>
    <dbReference type="NCBI Taxonomy" id="1798382"/>
    <lineage>
        <taxon>Bacteria</taxon>
        <taxon>Candidatus Gottesmaniibacteriota</taxon>
    </lineage>
</organism>
<dbReference type="PANTHER" id="PTHR46401">
    <property type="entry name" value="GLYCOSYLTRANSFERASE WBBK-RELATED"/>
    <property type="match status" value="1"/>
</dbReference>
<dbReference type="GO" id="GO:0016757">
    <property type="term" value="F:glycosyltransferase activity"/>
    <property type="evidence" value="ECO:0007669"/>
    <property type="project" value="InterPro"/>
</dbReference>
<dbReference type="Proteomes" id="UP000176923">
    <property type="component" value="Unassembled WGS sequence"/>
</dbReference>
<evidence type="ECO:0000259" key="2">
    <source>
        <dbReference type="Pfam" id="PF00534"/>
    </source>
</evidence>
<reference evidence="4 5" key="1">
    <citation type="journal article" date="2016" name="Nat. Commun.">
        <title>Thousands of microbial genomes shed light on interconnected biogeochemical processes in an aquifer system.</title>
        <authorList>
            <person name="Anantharaman K."/>
            <person name="Brown C.T."/>
            <person name="Hug L.A."/>
            <person name="Sharon I."/>
            <person name="Castelle C.J."/>
            <person name="Probst A.J."/>
            <person name="Thomas B.C."/>
            <person name="Singh A."/>
            <person name="Wilkins M.J."/>
            <person name="Karaoz U."/>
            <person name="Brodie E.L."/>
            <person name="Williams K.H."/>
            <person name="Hubbard S.S."/>
            <person name="Banfield J.F."/>
        </authorList>
    </citation>
    <scope>NUCLEOTIDE SEQUENCE [LARGE SCALE GENOMIC DNA]</scope>
</reference>
<dbReference type="InterPro" id="IPR001296">
    <property type="entry name" value="Glyco_trans_1"/>
</dbReference>
<dbReference type="Gene3D" id="3.40.50.2000">
    <property type="entry name" value="Glycogen Phosphorylase B"/>
    <property type="match status" value="2"/>
</dbReference>
<evidence type="ECO:0000313" key="4">
    <source>
        <dbReference type="EMBL" id="OGG12759.1"/>
    </source>
</evidence>
<dbReference type="STRING" id="1798382.A3D77_06910"/>
<evidence type="ECO:0000313" key="5">
    <source>
        <dbReference type="Proteomes" id="UP000176923"/>
    </source>
</evidence>